<dbReference type="AlphaFoldDB" id="A0AAD7CY65"/>
<comment type="caution">
    <text evidence="2">The sequence shown here is derived from an EMBL/GenBank/DDBJ whole genome shotgun (WGS) entry which is preliminary data.</text>
</comment>
<name>A0AAD7CY65_MYCRO</name>
<evidence type="ECO:0000256" key="1">
    <source>
        <dbReference type="SAM" id="MobiDB-lite"/>
    </source>
</evidence>
<sequence>MVKAEAQVKSSRSSSSGSATVCRCLPHDDSRTSPGNLDKTAASKVVLFWRTNSEMKDKQGSSGWWPGGSVDAYAAANRCSRKLKYGDVVSGKRPNYHNHGPAITKDTNGHDLRDEGYQVIERPFGKTVDEILKYSIHETCVGPTPFFIQARQVRPYGDHSPEYDHILRPS</sequence>
<reference evidence="2" key="1">
    <citation type="submission" date="2023-03" db="EMBL/GenBank/DDBJ databases">
        <title>Massive genome expansion in bonnet fungi (Mycena s.s.) driven by repeated elements and novel gene families across ecological guilds.</title>
        <authorList>
            <consortium name="Lawrence Berkeley National Laboratory"/>
            <person name="Harder C.B."/>
            <person name="Miyauchi S."/>
            <person name="Viragh M."/>
            <person name="Kuo A."/>
            <person name="Thoen E."/>
            <person name="Andreopoulos B."/>
            <person name="Lu D."/>
            <person name="Skrede I."/>
            <person name="Drula E."/>
            <person name="Henrissat B."/>
            <person name="Morin E."/>
            <person name="Kohler A."/>
            <person name="Barry K."/>
            <person name="LaButti K."/>
            <person name="Morin E."/>
            <person name="Salamov A."/>
            <person name="Lipzen A."/>
            <person name="Mereny Z."/>
            <person name="Hegedus B."/>
            <person name="Baldrian P."/>
            <person name="Stursova M."/>
            <person name="Weitz H."/>
            <person name="Taylor A."/>
            <person name="Grigoriev I.V."/>
            <person name="Nagy L.G."/>
            <person name="Martin F."/>
            <person name="Kauserud H."/>
        </authorList>
    </citation>
    <scope>NUCLEOTIDE SEQUENCE</scope>
    <source>
        <strain evidence="2">CBHHK067</strain>
    </source>
</reference>
<gene>
    <name evidence="2" type="ORF">B0H17DRAFT_1142219</name>
</gene>
<keyword evidence="3" id="KW-1185">Reference proteome</keyword>
<dbReference type="Proteomes" id="UP001221757">
    <property type="component" value="Unassembled WGS sequence"/>
</dbReference>
<feature type="region of interest" description="Disordered" evidence="1">
    <location>
        <begin position="1"/>
        <end position="37"/>
    </location>
</feature>
<accession>A0AAD7CY65</accession>
<evidence type="ECO:0000313" key="2">
    <source>
        <dbReference type="EMBL" id="KAJ7669067.1"/>
    </source>
</evidence>
<evidence type="ECO:0000313" key="3">
    <source>
        <dbReference type="Proteomes" id="UP001221757"/>
    </source>
</evidence>
<organism evidence="2 3">
    <name type="scientific">Mycena rosella</name>
    <name type="common">Pink bonnet</name>
    <name type="synonym">Agaricus rosellus</name>
    <dbReference type="NCBI Taxonomy" id="1033263"/>
    <lineage>
        <taxon>Eukaryota</taxon>
        <taxon>Fungi</taxon>
        <taxon>Dikarya</taxon>
        <taxon>Basidiomycota</taxon>
        <taxon>Agaricomycotina</taxon>
        <taxon>Agaricomycetes</taxon>
        <taxon>Agaricomycetidae</taxon>
        <taxon>Agaricales</taxon>
        <taxon>Marasmiineae</taxon>
        <taxon>Mycenaceae</taxon>
        <taxon>Mycena</taxon>
    </lineage>
</organism>
<protein>
    <submittedName>
        <fullName evidence="2">Uncharacterized protein</fullName>
    </submittedName>
</protein>
<dbReference type="EMBL" id="JARKIE010000189">
    <property type="protein sequence ID" value="KAJ7669067.1"/>
    <property type="molecule type" value="Genomic_DNA"/>
</dbReference>
<proteinExistence type="predicted"/>